<feature type="DNA-binding region" description="Homeobox" evidence="5">
    <location>
        <begin position="3"/>
        <end position="40"/>
    </location>
</feature>
<reference evidence="8 9" key="1">
    <citation type="journal article" date="2020" name="IScience">
        <title>Genome Sequencing of the Endangered Kingdonia uniflora (Circaeasteraceae, Ranunculales) Reveals Potential Mechanisms of Evolutionary Specialization.</title>
        <authorList>
            <person name="Sun Y."/>
            <person name="Deng T."/>
            <person name="Zhang A."/>
            <person name="Moore M.J."/>
            <person name="Landis J.B."/>
            <person name="Lin N."/>
            <person name="Zhang H."/>
            <person name="Zhang X."/>
            <person name="Huang J."/>
            <person name="Zhang X."/>
            <person name="Sun H."/>
            <person name="Wang H."/>
        </authorList>
    </citation>
    <scope>NUCLEOTIDE SEQUENCE [LARGE SCALE GENOMIC DNA]</scope>
    <source>
        <strain evidence="8">TB1705</strain>
        <tissue evidence="8">Leaf</tissue>
    </source>
</reference>
<dbReference type="CDD" id="cd00086">
    <property type="entry name" value="homeodomain"/>
    <property type="match status" value="1"/>
</dbReference>
<dbReference type="AlphaFoldDB" id="A0A7J7NM67"/>
<keyword evidence="9" id="KW-1185">Reference proteome</keyword>
<dbReference type="InterPro" id="IPR017970">
    <property type="entry name" value="Homeobox_CS"/>
</dbReference>
<comment type="caution">
    <text evidence="8">The sequence shown here is derived from an EMBL/GenBank/DDBJ whole genome shotgun (WGS) entry which is preliminary data.</text>
</comment>
<comment type="subcellular location">
    <subcellularLocation>
        <location evidence="1 5 6">Nucleus</location>
    </subcellularLocation>
</comment>
<dbReference type="EMBL" id="JACGCM010000704">
    <property type="protein sequence ID" value="KAF6168042.1"/>
    <property type="molecule type" value="Genomic_DNA"/>
</dbReference>
<dbReference type="Proteomes" id="UP000541444">
    <property type="component" value="Unassembled WGS sequence"/>
</dbReference>
<dbReference type="GO" id="GO:0000981">
    <property type="term" value="F:DNA-binding transcription factor activity, RNA polymerase II-specific"/>
    <property type="evidence" value="ECO:0007669"/>
    <property type="project" value="InterPro"/>
</dbReference>
<dbReference type="PROSITE" id="PS50071">
    <property type="entry name" value="HOMEOBOX_2"/>
    <property type="match status" value="1"/>
</dbReference>
<dbReference type="Pfam" id="PF00046">
    <property type="entry name" value="Homeodomain"/>
    <property type="match status" value="1"/>
</dbReference>
<accession>A0A7J7NM67</accession>
<evidence type="ECO:0000256" key="6">
    <source>
        <dbReference type="RuleBase" id="RU000682"/>
    </source>
</evidence>
<evidence type="ECO:0000256" key="4">
    <source>
        <dbReference type="ARBA" id="ARBA00023242"/>
    </source>
</evidence>
<dbReference type="Gene3D" id="1.10.10.60">
    <property type="entry name" value="Homeodomain-like"/>
    <property type="match status" value="1"/>
</dbReference>
<evidence type="ECO:0000256" key="5">
    <source>
        <dbReference type="PROSITE-ProRule" id="PRU00108"/>
    </source>
</evidence>
<dbReference type="SUPFAM" id="SSF46689">
    <property type="entry name" value="Homeodomain-like"/>
    <property type="match status" value="1"/>
</dbReference>
<keyword evidence="4 5" id="KW-0539">Nucleus</keyword>
<dbReference type="GO" id="GO:0005634">
    <property type="term" value="C:nucleus"/>
    <property type="evidence" value="ECO:0007669"/>
    <property type="project" value="UniProtKB-SubCell"/>
</dbReference>
<protein>
    <recommendedName>
        <fullName evidence="7">Homeobox domain-containing protein</fullName>
    </recommendedName>
</protein>
<gene>
    <name evidence="8" type="ORF">GIB67_011427</name>
</gene>
<evidence type="ECO:0000259" key="7">
    <source>
        <dbReference type="PROSITE" id="PS50071"/>
    </source>
</evidence>
<evidence type="ECO:0000256" key="1">
    <source>
        <dbReference type="ARBA" id="ARBA00004123"/>
    </source>
</evidence>
<sequence length="51" mass="6195">MCNDSHKEAQVTELALELNILLHKVRNWFQNRRTKEKVCFFSSNLLYPYYC</sequence>
<name>A0A7J7NM67_9MAGN</name>
<dbReference type="GO" id="GO:0003677">
    <property type="term" value="F:DNA binding"/>
    <property type="evidence" value="ECO:0007669"/>
    <property type="project" value="UniProtKB-UniRule"/>
</dbReference>
<keyword evidence="3 5" id="KW-0371">Homeobox</keyword>
<evidence type="ECO:0000256" key="2">
    <source>
        <dbReference type="ARBA" id="ARBA00023125"/>
    </source>
</evidence>
<evidence type="ECO:0000313" key="9">
    <source>
        <dbReference type="Proteomes" id="UP000541444"/>
    </source>
</evidence>
<proteinExistence type="predicted"/>
<dbReference type="InterPro" id="IPR009057">
    <property type="entry name" value="Homeodomain-like_sf"/>
</dbReference>
<dbReference type="OrthoDB" id="6159439at2759"/>
<evidence type="ECO:0000256" key="3">
    <source>
        <dbReference type="ARBA" id="ARBA00023155"/>
    </source>
</evidence>
<feature type="domain" description="Homeobox" evidence="7">
    <location>
        <begin position="1"/>
        <end position="39"/>
    </location>
</feature>
<dbReference type="PROSITE" id="PS00027">
    <property type="entry name" value="HOMEOBOX_1"/>
    <property type="match status" value="1"/>
</dbReference>
<keyword evidence="2 5" id="KW-0238">DNA-binding</keyword>
<evidence type="ECO:0000313" key="8">
    <source>
        <dbReference type="EMBL" id="KAF6168042.1"/>
    </source>
</evidence>
<organism evidence="8 9">
    <name type="scientific">Kingdonia uniflora</name>
    <dbReference type="NCBI Taxonomy" id="39325"/>
    <lineage>
        <taxon>Eukaryota</taxon>
        <taxon>Viridiplantae</taxon>
        <taxon>Streptophyta</taxon>
        <taxon>Embryophyta</taxon>
        <taxon>Tracheophyta</taxon>
        <taxon>Spermatophyta</taxon>
        <taxon>Magnoliopsida</taxon>
        <taxon>Ranunculales</taxon>
        <taxon>Circaeasteraceae</taxon>
        <taxon>Kingdonia</taxon>
    </lineage>
</organism>
<dbReference type="InterPro" id="IPR001356">
    <property type="entry name" value="HD"/>
</dbReference>